<sequence length="361" mass="39109" precursor="true">MFRFISLLSLSVVLVGFSADLAYAQPGGESRTRGFFSFIDKNKNGVIESSEFDQMPGRFKESLEGVGVDTSRSMTQQDFERVMPKLMERMRSQRSSSGGDDRGRSGFSRGPSSFGGPPPGSFSRSGGYGPGPSGGGFDPGSMRGRYGSFQPGQGGPPGTPSSISRSKSGSSSKTEPSKPVRATVDLNKDFVPHDSDQDGQIGLYEWRKNNPTKLGEFFTMDLNGDGFLTPREIALSKAGKTQRSAASFMFALNTGQQSSSPATSAGAQPVAKQDASKSAPIKKEAVPDASKKESVPSTDPVVNQANYFFKLLDRNKDSSVSPEEWKKSRSMRRMFEKENIDLSVSMSQEQFVSHYVAIKKN</sequence>
<reference evidence="4 5" key="1">
    <citation type="submission" date="2019-02" db="EMBL/GenBank/DDBJ databases">
        <title>Deep-cultivation of Planctomycetes and their phenomic and genomic characterization uncovers novel biology.</title>
        <authorList>
            <person name="Wiegand S."/>
            <person name="Jogler M."/>
            <person name="Boedeker C."/>
            <person name="Pinto D."/>
            <person name="Vollmers J."/>
            <person name="Rivas-Marin E."/>
            <person name="Kohn T."/>
            <person name="Peeters S.H."/>
            <person name="Heuer A."/>
            <person name="Rast P."/>
            <person name="Oberbeckmann S."/>
            <person name="Bunk B."/>
            <person name="Jeske O."/>
            <person name="Meyerdierks A."/>
            <person name="Storesund J.E."/>
            <person name="Kallscheuer N."/>
            <person name="Luecker S."/>
            <person name="Lage O.M."/>
            <person name="Pohl T."/>
            <person name="Merkel B.J."/>
            <person name="Hornburger P."/>
            <person name="Mueller R.-W."/>
            <person name="Bruemmer F."/>
            <person name="Labrenz M."/>
            <person name="Spormann A.M."/>
            <person name="Op den Camp H."/>
            <person name="Overmann J."/>
            <person name="Amann R."/>
            <person name="Jetten M.S.M."/>
            <person name="Mascher T."/>
            <person name="Medema M.H."/>
            <person name="Devos D.P."/>
            <person name="Kaster A.-K."/>
            <person name="Ovreas L."/>
            <person name="Rohde M."/>
            <person name="Galperin M.Y."/>
            <person name="Jogler C."/>
        </authorList>
    </citation>
    <scope>NUCLEOTIDE SEQUENCE [LARGE SCALE GENOMIC DNA]</scope>
    <source>
        <strain evidence="4 5">Pan241w</strain>
    </source>
</reference>
<evidence type="ECO:0000259" key="3">
    <source>
        <dbReference type="PROSITE" id="PS50222"/>
    </source>
</evidence>
<feature type="domain" description="EF-hand" evidence="3">
    <location>
        <begin position="27"/>
        <end position="62"/>
    </location>
</feature>
<name>A0A517RMC0_9PLAN</name>
<feature type="compositionally biased region" description="Low complexity" evidence="1">
    <location>
        <begin position="160"/>
        <end position="179"/>
    </location>
</feature>
<protein>
    <submittedName>
        <fullName evidence="4">EF hand</fullName>
    </submittedName>
</protein>
<dbReference type="SUPFAM" id="SSF47473">
    <property type="entry name" value="EF-hand"/>
    <property type="match status" value="1"/>
</dbReference>
<dbReference type="Gene3D" id="1.10.238.10">
    <property type="entry name" value="EF-hand"/>
    <property type="match status" value="2"/>
</dbReference>
<organism evidence="4 5">
    <name type="scientific">Gimesia alba</name>
    <dbReference type="NCBI Taxonomy" id="2527973"/>
    <lineage>
        <taxon>Bacteria</taxon>
        <taxon>Pseudomonadati</taxon>
        <taxon>Planctomycetota</taxon>
        <taxon>Planctomycetia</taxon>
        <taxon>Planctomycetales</taxon>
        <taxon>Planctomycetaceae</taxon>
        <taxon>Gimesia</taxon>
    </lineage>
</organism>
<dbReference type="InterPro" id="IPR002048">
    <property type="entry name" value="EF_hand_dom"/>
</dbReference>
<dbReference type="PROSITE" id="PS50222">
    <property type="entry name" value="EF_HAND_2"/>
    <property type="match status" value="1"/>
</dbReference>
<feature type="signal peptide" evidence="2">
    <location>
        <begin position="1"/>
        <end position="24"/>
    </location>
</feature>
<evidence type="ECO:0000256" key="1">
    <source>
        <dbReference type="SAM" id="MobiDB-lite"/>
    </source>
</evidence>
<evidence type="ECO:0000313" key="5">
    <source>
        <dbReference type="Proteomes" id="UP000317171"/>
    </source>
</evidence>
<keyword evidence="2" id="KW-0732">Signal</keyword>
<dbReference type="KEGG" id="gaz:Pan241w_51330"/>
<feature type="compositionally biased region" description="Basic and acidic residues" evidence="1">
    <location>
        <begin position="281"/>
        <end position="294"/>
    </location>
</feature>
<feature type="compositionally biased region" description="Basic and acidic residues" evidence="1">
    <location>
        <begin position="186"/>
        <end position="196"/>
    </location>
</feature>
<dbReference type="InterPro" id="IPR018247">
    <property type="entry name" value="EF_Hand_1_Ca_BS"/>
</dbReference>
<feature type="chain" id="PRO_5021808735" evidence="2">
    <location>
        <begin position="25"/>
        <end position="361"/>
    </location>
</feature>
<dbReference type="AlphaFoldDB" id="A0A517RMC0"/>
<dbReference type="GO" id="GO:0005509">
    <property type="term" value="F:calcium ion binding"/>
    <property type="evidence" value="ECO:0007669"/>
    <property type="project" value="InterPro"/>
</dbReference>
<evidence type="ECO:0000256" key="2">
    <source>
        <dbReference type="SAM" id="SignalP"/>
    </source>
</evidence>
<dbReference type="InterPro" id="IPR011992">
    <property type="entry name" value="EF-hand-dom_pair"/>
</dbReference>
<dbReference type="RefSeq" id="WP_198000132.1">
    <property type="nucleotide sequence ID" value="NZ_CP036269.1"/>
</dbReference>
<keyword evidence="5" id="KW-1185">Reference proteome</keyword>
<accession>A0A517RMC0</accession>
<feature type="region of interest" description="Disordered" evidence="1">
    <location>
        <begin position="90"/>
        <end position="204"/>
    </location>
</feature>
<feature type="region of interest" description="Disordered" evidence="1">
    <location>
        <begin position="256"/>
        <end position="298"/>
    </location>
</feature>
<evidence type="ECO:0000313" key="4">
    <source>
        <dbReference type="EMBL" id="QDT45016.1"/>
    </source>
</evidence>
<feature type="compositionally biased region" description="Low complexity" evidence="1">
    <location>
        <begin position="105"/>
        <end position="125"/>
    </location>
</feature>
<dbReference type="Proteomes" id="UP000317171">
    <property type="component" value="Chromosome"/>
</dbReference>
<dbReference type="Pfam" id="PF13202">
    <property type="entry name" value="EF-hand_5"/>
    <property type="match status" value="2"/>
</dbReference>
<gene>
    <name evidence="4" type="ORF">Pan241w_51330</name>
</gene>
<dbReference type="PROSITE" id="PS00018">
    <property type="entry name" value="EF_HAND_1"/>
    <property type="match status" value="2"/>
</dbReference>
<feature type="compositionally biased region" description="Polar residues" evidence="1">
    <location>
        <begin position="256"/>
        <end position="266"/>
    </location>
</feature>
<dbReference type="EMBL" id="CP036269">
    <property type="protein sequence ID" value="QDT45016.1"/>
    <property type="molecule type" value="Genomic_DNA"/>
</dbReference>
<feature type="compositionally biased region" description="Gly residues" evidence="1">
    <location>
        <begin position="126"/>
        <end position="138"/>
    </location>
</feature>
<proteinExistence type="predicted"/>